<name>A0A151TBE0_CAJCA</name>
<dbReference type="Pfam" id="PF21530">
    <property type="entry name" value="Pif1_2B_dom"/>
    <property type="match status" value="1"/>
</dbReference>
<dbReference type="SUPFAM" id="SSF52540">
    <property type="entry name" value="P-loop containing nucleoside triphosphate hydrolases"/>
    <property type="match status" value="2"/>
</dbReference>
<evidence type="ECO:0000259" key="3">
    <source>
        <dbReference type="Pfam" id="PF14214"/>
    </source>
</evidence>
<keyword evidence="1" id="KW-0233">DNA recombination</keyword>
<gene>
    <name evidence="5" type="ORF">KK1_018939</name>
</gene>
<feature type="domain" description="Helitron helicase-like" evidence="3">
    <location>
        <begin position="2"/>
        <end position="125"/>
    </location>
</feature>
<dbReference type="OMA" id="MRIESTW"/>
<dbReference type="Proteomes" id="UP000075243">
    <property type="component" value="Chromosome 7"/>
</dbReference>
<dbReference type="InterPro" id="IPR010285">
    <property type="entry name" value="DNA_helicase_pif1-like_DEAD"/>
</dbReference>
<dbReference type="GO" id="GO:0016887">
    <property type="term" value="F:ATP hydrolysis activity"/>
    <property type="evidence" value="ECO:0007669"/>
    <property type="project" value="RHEA"/>
</dbReference>
<dbReference type="Pfam" id="PF05970">
    <property type="entry name" value="PIF1"/>
    <property type="match status" value="1"/>
</dbReference>
<keyword evidence="1" id="KW-0547">Nucleotide-binding</keyword>
<evidence type="ECO:0000256" key="1">
    <source>
        <dbReference type="RuleBase" id="RU363044"/>
    </source>
</evidence>
<dbReference type="STRING" id="3821.A0A151TBE0"/>
<dbReference type="PANTHER" id="PTHR10492">
    <property type="match status" value="1"/>
</dbReference>
<organism evidence="5 6">
    <name type="scientific">Cajanus cajan</name>
    <name type="common">Pigeon pea</name>
    <name type="synonym">Cajanus indicus</name>
    <dbReference type="NCBI Taxonomy" id="3821"/>
    <lineage>
        <taxon>Eukaryota</taxon>
        <taxon>Viridiplantae</taxon>
        <taxon>Streptophyta</taxon>
        <taxon>Embryophyta</taxon>
        <taxon>Tracheophyta</taxon>
        <taxon>Spermatophyta</taxon>
        <taxon>Magnoliopsida</taxon>
        <taxon>eudicotyledons</taxon>
        <taxon>Gunneridae</taxon>
        <taxon>Pentapetalae</taxon>
        <taxon>rosids</taxon>
        <taxon>fabids</taxon>
        <taxon>Fabales</taxon>
        <taxon>Fabaceae</taxon>
        <taxon>Papilionoideae</taxon>
        <taxon>50 kb inversion clade</taxon>
        <taxon>NPAAA clade</taxon>
        <taxon>indigoferoid/millettioid clade</taxon>
        <taxon>Phaseoleae</taxon>
        <taxon>Cajanus</taxon>
    </lineage>
</organism>
<dbReference type="GO" id="GO:0005524">
    <property type="term" value="F:ATP binding"/>
    <property type="evidence" value="ECO:0007669"/>
    <property type="project" value="UniProtKB-KW"/>
</dbReference>
<evidence type="ECO:0000313" key="6">
    <source>
        <dbReference type="Proteomes" id="UP000075243"/>
    </source>
</evidence>
<dbReference type="AlphaFoldDB" id="A0A151TBE0"/>
<keyword evidence="1" id="KW-0227">DNA damage</keyword>
<proteinExistence type="inferred from homology"/>
<keyword evidence="1" id="KW-0347">Helicase</keyword>
<reference evidence="5 6" key="1">
    <citation type="journal article" date="2012" name="Nat. Biotechnol.">
        <title>Draft genome sequence of pigeonpea (Cajanus cajan), an orphan legume crop of resource-poor farmers.</title>
        <authorList>
            <person name="Varshney R.K."/>
            <person name="Chen W."/>
            <person name="Li Y."/>
            <person name="Bharti A.K."/>
            <person name="Saxena R.K."/>
            <person name="Schlueter J.A."/>
            <person name="Donoghue M.T."/>
            <person name="Azam S."/>
            <person name="Fan G."/>
            <person name="Whaley A.M."/>
            <person name="Farmer A.D."/>
            <person name="Sheridan J."/>
            <person name="Iwata A."/>
            <person name="Tuteja R."/>
            <person name="Penmetsa R.V."/>
            <person name="Wu W."/>
            <person name="Upadhyaya H.D."/>
            <person name="Yang S.P."/>
            <person name="Shah T."/>
            <person name="Saxena K.B."/>
            <person name="Michael T."/>
            <person name="McCombie W.R."/>
            <person name="Yang B."/>
            <person name="Zhang G."/>
            <person name="Yang H."/>
            <person name="Wang J."/>
            <person name="Spillane C."/>
            <person name="Cook D.R."/>
            <person name="May G.D."/>
            <person name="Xu X."/>
            <person name="Jackson S.A."/>
        </authorList>
    </citation>
    <scope>NUCLEOTIDE SEQUENCE [LARGE SCALE GENOMIC DNA]</scope>
    <source>
        <strain evidence="6">cv. Asha</strain>
    </source>
</reference>
<comment type="cofactor">
    <cofactor evidence="1">
        <name>Mg(2+)</name>
        <dbReference type="ChEBI" id="CHEBI:18420"/>
    </cofactor>
</comment>
<feature type="domain" description="DNA helicase Pif1-like 2B" evidence="4">
    <location>
        <begin position="404"/>
        <end position="445"/>
    </location>
</feature>
<dbReference type="PANTHER" id="PTHR10492:SF74">
    <property type="entry name" value="ATP-DEPENDENT DNA HELICASE"/>
    <property type="match status" value="1"/>
</dbReference>
<evidence type="ECO:0000313" key="5">
    <source>
        <dbReference type="EMBL" id="KYP64346.1"/>
    </source>
</evidence>
<dbReference type="Gramene" id="C.cajan_18403.t">
    <property type="protein sequence ID" value="C.cajan_18403.t"/>
    <property type="gene ID" value="C.cajan_18403"/>
</dbReference>
<keyword evidence="1" id="KW-0378">Hydrolase</keyword>
<evidence type="ECO:0000259" key="2">
    <source>
        <dbReference type="Pfam" id="PF05970"/>
    </source>
</evidence>
<dbReference type="GO" id="GO:0006310">
    <property type="term" value="P:DNA recombination"/>
    <property type="evidence" value="ECO:0007669"/>
    <property type="project" value="UniProtKB-KW"/>
</dbReference>
<accession>A0A151TBE0</accession>
<dbReference type="Gene3D" id="3.40.50.300">
    <property type="entry name" value="P-loop containing nucleotide triphosphate hydrolases"/>
    <property type="match status" value="1"/>
</dbReference>
<dbReference type="EMBL" id="CM003609">
    <property type="protein sequence ID" value="KYP64346.1"/>
    <property type="molecule type" value="Genomic_DNA"/>
</dbReference>
<keyword evidence="1" id="KW-0234">DNA repair</keyword>
<dbReference type="GO" id="GO:0043139">
    <property type="term" value="F:5'-3' DNA helicase activity"/>
    <property type="evidence" value="ECO:0007669"/>
    <property type="project" value="UniProtKB-EC"/>
</dbReference>
<dbReference type="InterPro" id="IPR049163">
    <property type="entry name" value="Pif1-like_2B_dom"/>
</dbReference>
<dbReference type="GO" id="GO:0000723">
    <property type="term" value="P:telomere maintenance"/>
    <property type="evidence" value="ECO:0007669"/>
    <property type="project" value="InterPro"/>
</dbReference>
<comment type="catalytic activity">
    <reaction evidence="1">
        <text>ATP + H2O = ADP + phosphate + H(+)</text>
        <dbReference type="Rhea" id="RHEA:13065"/>
        <dbReference type="ChEBI" id="CHEBI:15377"/>
        <dbReference type="ChEBI" id="CHEBI:15378"/>
        <dbReference type="ChEBI" id="CHEBI:30616"/>
        <dbReference type="ChEBI" id="CHEBI:43474"/>
        <dbReference type="ChEBI" id="CHEBI:456216"/>
        <dbReference type="EC" id="5.6.2.3"/>
    </reaction>
</comment>
<feature type="domain" description="DNA helicase Pif1-like DEAD-box helicase" evidence="2">
    <location>
        <begin position="225"/>
        <end position="375"/>
    </location>
</feature>
<dbReference type="InterPro" id="IPR027417">
    <property type="entry name" value="P-loop_NTPase"/>
</dbReference>
<evidence type="ECO:0000259" key="4">
    <source>
        <dbReference type="Pfam" id="PF21530"/>
    </source>
</evidence>
<protein>
    <recommendedName>
        <fullName evidence="1">ATP-dependent DNA helicase</fullName>
        <ecNumber evidence="1">5.6.2.3</ecNumber>
    </recommendedName>
</protein>
<keyword evidence="1" id="KW-0067">ATP-binding</keyword>
<dbReference type="EC" id="5.6.2.3" evidence="1"/>
<sequence>MVESQRLSFIRFNQKAIRSNVLNGLQEAVKQGETDPSSIGKCVILPPSFTGGMRYMFNNCQDAMAICKKFGYRDLFITITCNTNWSAIHHFVTKKGLSTSDRHDIVCRVFKLNLDELMTDSVFLKMRIESTWLLKTTRILIQCFLAWFEANKTFDDGKNLTYGKFPCKFVFLHQEKRWKPRKQGYSIGRLTYTPVGTSELYYMRILLTIQRGCVNYDNIKTVDKKTYDISGFGGIGKTFIWKTLSACLCSQGIVVLIVASSGIASLLLPGGRTAHSTFCTPLVVNEEITCNIPQGSPHAKLLIETNKLIIWDEAPMMNKQCFEAFNRTLRDLMRVKSKDNKHKPFGGKVVILGGDFRQILPVVRKGARQEVVKASGNEKVYFGSDTPCQSDEESDIQGEWFTIEFLNQIKCSGIPNLDLKLKIGVPVMLLRNLDQSNGLCNGIRFLPKPVFTHGQLYVAVSSVKSKDGLKIMILDEEGNVCTSTKNVVYKEVFDNL</sequence>
<dbReference type="InterPro" id="IPR025476">
    <property type="entry name" value="Helitron_helicase-like"/>
</dbReference>
<comment type="similarity">
    <text evidence="1">Belongs to the helicase family.</text>
</comment>
<dbReference type="GO" id="GO:0006281">
    <property type="term" value="P:DNA repair"/>
    <property type="evidence" value="ECO:0007669"/>
    <property type="project" value="UniProtKB-KW"/>
</dbReference>
<keyword evidence="6" id="KW-1185">Reference proteome</keyword>
<dbReference type="Pfam" id="PF14214">
    <property type="entry name" value="Helitron_like_N"/>
    <property type="match status" value="1"/>
</dbReference>